<keyword evidence="7" id="KW-0443">Lipid metabolism</keyword>
<dbReference type="PANTHER" id="PTHR45650">
    <property type="entry name" value="GDSL-LIKE LIPASE/ACYLHYDROLASE-RELATED"/>
    <property type="match status" value="1"/>
</dbReference>
<reference evidence="10" key="1">
    <citation type="journal article" date="2013" name="Science">
        <title>The Amborella genome and the evolution of flowering plants.</title>
        <authorList>
            <consortium name="Amborella Genome Project"/>
        </authorList>
    </citation>
    <scope>NUCLEOTIDE SEQUENCE [LARGE SCALE GENOMIC DNA]</scope>
</reference>
<sequence length="364" mass="40115">MATPCYVWLWLLVTLIVTKAVVPQVMADGPVTFIFGDSLTDVGNNNYLQFSLAKSNFPWYGVDYPGGRPTGRFTNGRTIGDIVAEKLGIPSPPPYLSLSPSDDAILRGVNYASGGGGILNETGIYFIQKMSFDDQINNFKKTKNAMKVKIGEAAAETLCNNAIYFVGMGSNDYVNNFLQPFLPDAQQYSPDDFIDLLTATLNRQLIRLYNLGARKVVFNGMGPLGCIPSQRVKSKKGECLERVNEWAMQYNSQVSTLLRRLNSRLPAARFTFAETYHAVLDLIQNPGKYGFKISNTSCCNVDTSVGGLCLPNSSMCNNRREYVFWDAFHPTDAANVALANELLSYPPFQKLLPSKAPSPAPSPH</sequence>
<keyword evidence="5" id="KW-0378">Hydrolase</keyword>
<name>W1NKC8_AMBTC</name>
<dbReference type="STRING" id="13333.W1NKC8"/>
<dbReference type="EMBL" id="KI397373">
    <property type="protein sequence ID" value="ERM95926.1"/>
    <property type="molecule type" value="Genomic_DNA"/>
</dbReference>
<dbReference type="GO" id="GO:0016042">
    <property type="term" value="P:lipid catabolic process"/>
    <property type="evidence" value="ECO:0007669"/>
    <property type="project" value="UniProtKB-KW"/>
</dbReference>
<evidence type="ECO:0008006" key="11">
    <source>
        <dbReference type="Google" id="ProtNLM"/>
    </source>
</evidence>
<dbReference type="eggNOG" id="ENOG502QW3W">
    <property type="taxonomic scope" value="Eukaryota"/>
</dbReference>
<dbReference type="PANTHER" id="PTHR45650:SF16">
    <property type="entry name" value="OS02G0732800 PROTEIN"/>
    <property type="match status" value="1"/>
</dbReference>
<evidence type="ECO:0000256" key="5">
    <source>
        <dbReference type="ARBA" id="ARBA00022801"/>
    </source>
</evidence>
<dbReference type="InterPro" id="IPR051238">
    <property type="entry name" value="GDSL_esterase/lipase"/>
</dbReference>
<feature type="signal peptide" evidence="8">
    <location>
        <begin position="1"/>
        <end position="20"/>
    </location>
</feature>
<dbReference type="OMA" id="RKMIFHG"/>
<dbReference type="Proteomes" id="UP000017836">
    <property type="component" value="Unassembled WGS sequence"/>
</dbReference>
<dbReference type="GO" id="GO:0005634">
    <property type="term" value="C:nucleus"/>
    <property type="evidence" value="ECO:0007669"/>
    <property type="project" value="EnsemblPlants"/>
</dbReference>
<proteinExistence type="inferred from homology"/>
<comment type="subcellular location">
    <subcellularLocation>
        <location evidence="1">Secreted</location>
    </subcellularLocation>
</comment>
<feature type="chain" id="PRO_5004806732" description="SGNH hydrolase-type esterase domain-containing protein" evidence="8">
    <location>
        <begin position="21"/>
        <end position="364"/>
    </location>
</feature>
<evidence type="ECO:0000256" key="1">
    <source>
        <dbReference type="ARBA" id="ARBA00004613"/>
    </source>
</evidence>
<dbReference type="AlphaFoldDB" id="W1NKC8"/>
<dbReference type="Gramene" id="ERM95926">
    <property type="protein sequence ID" value="ERM95926"/>
    <property type="gene ID" value="AMTR_s00060p00187780"/>
</dbReference>
<protein>
    <recommendedName>
        <fullName evidence="11">SGNH hydrolase-type esterase domain-containing protein</fullName>
    </recommendedName>
</protein>
<keyword evidence="3" id="KW-0964">Secreted</keyword>
<evidence type="ECO:0000313" key="10">
    <source>
        <dbReference type="Proteomes" id="UP000017836"/>
    </source>
</evidence>
<dbReference type="Gene3D" id="3.40.50.1110">
    <property type="entry name" value="SGNH hydrolase"/>
    <property type="match status" value="1"/>
</dbReference>
<dbReference type="InterPro" id="IPR001087">
    <property type="entry name" value="GDSL"/>
</dbReference>
<evidence type="ECO:0000256" key="8">
    <source>
        <dbReference type="SAM" id="SignalP"/>
    </source>
</evidence>
<dbReference type="GO" id="GO:0016788">
    <property type="term" value="F:hydrolase activity, acting on ester bonds"/>
    <property type="evidence" value="ECO:0007669"/>
    <property type="project" value="InterPro"/>
</dbReference>
<dbReference type="GO" id="GO:0005576">
    <property type="term" value="C:extracellular region"/>
    <property type="evidence" value="ECO:0007669"/>
    <property type="project" value="UniProtKB-SubCell"/>
</dbReference>
<evidence type="ECO:0000256" key="7">
    <source>
        <dbReference type="ARBA" id="ARBA00023098"/>
    </source>
</evidence>
<evidence type="ECO:0000313" key="9">
    <source>
        <dbReference type="EMBL" id="ERM95926.1"/>
    </source>
</evidence>
<comment type="similarity">
    <text evidence="2">Belongs to the 'GDSL' lipolytic enzyme family.</text>
</comment>
<gene>
    <name evidence="9" type="ORF">AMTR_s00060p00187780</name>
</gene>
<evidence type="ECO:0000256" key="2">
    <source>
        <dbReference type="ARBA" id="ARBA00008668"/>
    </source>
</evidence>
<dbReference type="HOGENOM" id="CLU_015101_0_0_1"/>
<keyword evidence="6" id="KW-0442">Lipid degradation</keyword>
<keyword evidence="4 8" id="KW-0732">Signal</keyword>
<dbReference type="SUPFAM" id="SSF52266">
    <property type="entry name" value="SGNH hydrolase"/>
    <property type="match status" value="1"/>
</dbReference>
<evidence type="ECO:0000256" key="6">
    <source>
        <dbReference type="ARBA" id="ARBA00022963"/>
    </source>
</evidence>
<dbReference type="KEGG" id="atr:18423852"/>
<dbReference type="InterPro" id="IPR035669">
    <property type="entry name" value="SGNH_plant_lipase-like"/>
</dbReference>
<evidence type="ECO:0000256" key="3">
    <source>
        <dbReference type="ARBA" id="ARBA00022525"/>
    </source>
</evidence>
<accession>W1NKC8</accession>
<dbReference type="CDD" id="cd01837">
    <property type="entry name" value="SGNH_plant_lipase_like"/>
    <property type="match status" value="1"/>
</dbReference>
<dbReference type="OrthoDB" id="1600564at2759"/>
<dbReference type="InterPro" id="IPR036514">
    <property type="entry name" value="SGNH_hydro_sf"/>
</dbReference>
<keyword evidence="10" id="KW-1185">Reference proteome</keyword>
<evidence type="ECO:0000256" key="4">
    <source>
        <dbReference type="ARBA" id="ARBA00022729"/>
    </source>
</evidence>
<organism evidence="9 10">
    <name type="scientific">Amborella trichopoda</name>
    <dbReference type="NCBI Taxonomy" id="13333"/>
    <lineage>
        <taxon>Eukaryota</taxon>
        <taxon>Viridiplantae</taxon>
        <taxon>Streptophyta</taxon>
        <taxon>Embryophyta</taxon>
        <taxon>Tracheophyta</taxon>
        <taxon>Spermatophyta</taxon>
        <taxon>Magnoliopsida</taxon>
        <taxon>Amborellales</taxon>
        <taxon>Amborellaceae</taxon>
        <taxon>Amborella</taxon>
    </lineage>
</organism>
<dbReference type="Pfam" id="PF00657">
    <property type="entry name" value="Lipase_GDSL"/>
    <property type="match status" value="1"/>
</dbReference>